<sequence>MVTFASFRSSKPGALRFAVSVAVPLALAVASAGCGFGGSRDGGNAAPASAVSVPQRAANESDLTEYQWQVQLATRADGSALAMLQADADRQVRVDFRHRRMAFSGGANTVSVDYRLEGARIVAVGDGFETTLIGTSQERAQAIDDALLRYLKPPFRQRLHGSGATQRLHLTGADGTTLVLQTADAPYGAKGEDVSLEIAAVPRTCSVGCAPLNPPAPNCVSARRLHWVDDRPQPASAWFDLPLHVFDGPRPRPGRRQVLQTRHYPSLSGQACSLGVYRIEEIADAAALAQVAAQGDTVAAPAQP</sequence>
<protein>
    <recommendedName>
        <fullName evidence="3">DUF3108 domain-containing protein</fullName>
    </recommendedName>
</protein>
<name>A0AAU8MX24_9GAMM</name>
<feature type="chain" id="PRO_5043482156" description="DUF3108 domain-containing protein" evidence="1">
    <location>
        <begin position="33"/>
        <end position="304"/>
    </location>
</feature>
<reference evidence="2" key="1">
    <citation type="submission" date="2024-06" db="EMBL/GenBank/DDBJ databases">
        <authorList>
            <person name="Li S."/>
        </authorList>
    </citation>
    <scope>NUCLEOTIDE SEQUENCE</scope>
    <source>
        <strain evidence="2">SR10</strain>
    </source>
</reference>
<feature type="signal peptide" evidence="1">
    <location>
        <begin position="1"/>
        <end position="32"/>
    </location>
</feature>
<keyword evidence="1" id="KW-0732">Signal</keyword>
<organism evidence="2">
    <name type="scientific">Lysobacter firmicutimachus</name>
    <dbReference type="NCBI Taxonomy" id="1792846"/>
    <lineage>
        <taxon>Bacteria</taxon>
        <taxon>Pseudomonadati</taxon>
        <taxon>Pseudomonadota</taxon>
        <taxon>Gammaproteobacteria</taxon>
        <taxon>Lysobacterales</taxon>
        <taxon>Lysobacteraceae</taxon>
        <taxon>Lysobacter</taxon>
    </lineage>
</organism>
<dbReference type="EMBL" id="CP159925">
    <property type="protein sequence ID" value="XCO76169.1"/>
    <property type="molecule type" value="Genomic_DNA"/>
</dbReference>
<evidence type="ECO:0000313" key="2">
    <source>
        <dbReference type="EMBL" id="XCO76169.1"/>
    </source>
</evidence>
<evidence type="ECO:0008006" key="3">
    <source>
        <dbReference type="Google" id="ProtNLM"/>
    </source>
</evidence>
<dbReference type="RefSeq" id="WP_363799552.1">
    <property type="nucleotide sequence ID" value="NZ_CP159925.1"/>
</dbReference>
<evidence type="ECO:0000256" key="1">
    <source>
        <dbReference type="SAM" id="SignalP"/>
    </source>
</evidence>
<dbReference type="InterPro" id="IPR038670">
    <property type="entry name" value="HslJ-like_sf"/>
</dbReference>
<gene>
    <name evidence="2" type="ORF">ABU614_05100</name>
</gene>
<dbReference type="AlphaFoldDB" id="A0AAU8MX24"/>
<accession>A0AAU8MX24</accession>
<proteinExistence type="predicted"/>
<dbReference type="Gene3D" id="2.40.128.270">
    <property type="match status" value="1"/>
</dbReference>